<keyword evidence="1" id="KW-1185">Reference proteome</keyword>
<name>A0A915DK18_9BILA</name>
<sequence length="129" mass="14598">MQAELKKQNFQSVVDQLSDQIKKIYSKIDEQILETRGQLKFGMFENVDNLPSFYILGETPAALGNLVEDIDAAIKKDKSLKNNYTKLKKTGGEKVFDSCVSTVCFHTNQLDHQENEKTNTKSASITKIH</sequence>
<accession>A0A915DK18</accession>
<organism evidence="1 2">
    <name type="scientific">Ditylenchus dipsaci</name>
    <dbReference type="NCBI Taxonomy" id="166011"/>
    <lineage>
        <taxon>Eukaryota</taxon>
        <taxon>Metazoa</taxon>
        <taxon>Ecdysozoa</taxon>
        <taxon>Nematoda</taxon>
        <taxon>Chromadorea</taxon>
        <taxon>Rhabditida</taxon>
        <taxon>Tylenchina</taxon>
        <taxon>Tylenchomorpha</taxon>
        <taxon>Sphaerularioidea</taxon>
        <taxon>Anguinidae</taxon>
        <taxon>Anguininae</taxon>
        <taxon>Ditylenchus</taxon>
    </lineage>
</organism>
<dbReference type="WBParaSite" id="jg20866">
    <property type="protein sequence ID" value="jg20866"/>
    <property type="gene ID" value="jg20866"/>
</dbReference>
<evidence type="ECO:0000313" key="2">
    <source>
        <dbReference type="WBParaSite" id="jg20866"/>
    </source>
</evidence>
<protein>
    <submittedName>
        <fullName evidence="2">Uncharacterized protein</fullName>
    </submittedName>
</protein>
<reference evidence="2" key="1">
    <citation type="submission" date="2022-11" db="UniProtKB">
        <authorList>
            <consortium name="WormBaseParasite"/>
        </authorList>
    </citation>
    <scope>IDENTIFICATION</scope>
</reference>
<evidence type="ECO:0000313" key="1">
    <source>
        <dbReference type="Proteomes" id="UP000887574"/>
    </source>
</evidence>
<proteinExistence type="predicted"/>
<dbReference type="Proteomes" id="UP000887574">
    <property type="component" value="Unplaced"/>
</dbReference>
<dbReference type="AlphaFoldDB" id="A0A915DK18"/>